<gene>
    <name evidence="3" type="ORF">KIH39_06095</name>
</gene>
<evidence type="ECO:0000313" key="4">
    <source>
        <dbReference type="Proteomes" id="UP000676194"/>
    </source>
</evidence>
<evidence type="ECO:0000259" key="2">
    <source>
        <dbReference type="Pfam" id="PF07993"/>
    </source>
</evidence>
<protein>
    <submittedName>
        <fullName evidence="3">SDR family oxidoreductase</fullName>
    </submittedName>
</protein>
<organism evidence="3 4">
    <name type="scientific">Telmatocola sphagniphila</name>
    <dbReference type="NCBI Taxonomy" id="1123043"/>
    <lineage>
        <taxon>Bacteria</taxon>
        <taxon>Pseudomonadati</taxon>
        <taxon>Planctomycetota</taxon>
        <taxon>Planctomycetia</taxon>
        <taxon>Gemmatales</taxon>
        <taxon>Gemmataceae</taxon>
    </lineage>
</organism>
<dbReference type="EMBL" id="CP074694">
    <property type="protein sequence ID" value="QVL33479.1"/>
    <property type="molecule type" value="Genomic_DNA"/>
</dbReference>
<dbReference type="GO" id="GO:0080019">
    <property type="term" value="F:alcohol-forming very long-chain fatty acyl-CoA reductase activity"/>
    <property type="evidence" value="ECO:0007669"/>
    <property type="project" value="InterPro"/>
</dbReference>
<dbReference type="Gene3D" id="3.30.1050.10">
    <property type="entry name" value="SCP2 sterol-binding domain"/>
    <property type="match status" value="1"/>
</dbReference>
<dbReference type="Pfam" id="PF02036">
    <property type="entry name" value="SCP2"/>
    <property type="match status" value="1"/>
</dbReference>
<dbReference type="InterPro" id="IPR013120">
    <property type="entry name" value="FAR_NAD-bd"/>
</dbReference>
<dbReference type="SUPFAM" id="SSF51735">
    <property type="entry name" value="NAD(P)-binding Rossmann-fold domains"/>
    <property type="match status" value="1"/>
</dbReference>
<evidence type="ECO:0000313" key="3">
    <source>
        <dbReference type="EMBL" id="QVL33479.1"/>
    </source>
</evidence>
<dbReference type="AlphaFoldDB" id="A0A8E6B8M3"/>
<dbReference type="Proteomes" id="UP000676194">
    <property type="component" value="Chromosome"/>
</dbReference>
<dbReference type="SUPFAM" id="SSF55718">
    <property type="entry name" value="SCP-like"/>
    <property type="match status" value="1"/>
</dbReference>
<proteinExistence type="predicted"/>
<dbReference type="InterPro" id="IPR003033">
    <property type="entry name" value="SCP2_sterol-bd_dom"/>
</dbReference>
<sequence>MPQQRGVLLTGATGFLGQYLVKDLLQRMGTTTVLVRNSKQANGFERISEIVELWEERLQKKLSKPFIICGDLSDLKSSLSKADKNWIQKNCSSVLHCAANLSFRKTPEQEPFKTNLNGTRALLDLCESLSVSNWHHISTAFVSGRRSGTILEQEATGESGFHNPYEESKFLAEVAVRNAKKIHSTIYRPSIIVGDSETGYTTTYTGLYRFLELAVRLARSIPQKTLATSTLRIPFDGNEEWNLIPVDWVARTILKLFNRSSSGGKIFHLVSDSPIKTSFIRDIGVETLRLTNIELAKIPAKNIFSRLDELFRQGVQEYWPYISGNPLFSMENLLAELPDARPPRIDRTVLERLIRFADNDHWGKKSSGKPGYSGTINSESACAVYIEKTFPILARRSDLAREAKLDVTVTITLTGKGGGCWTCKWEKGELIFTRPGIPESATVKYISDTQTFAAIISGRQSPQEAFFEQKIAIKGDVESGLKLAYLFGQFITETPVGTSTPKEVADVLSSQD</sequence>
<evidence type="ECO:0000259" key="1">
    <source>
        <dbReference type="Pfam" id="PF02036"/>
    </source>
</evidence>
<dbReference type="InterPro" id="IPR036291">
    <property type="entry name" value="NAD(P)-bd_dom_sf"/>
</dbReference>
<dbReference type="InterPro" id="IPR036527">
    <property type="entry name" value="SCP2_sterol-bd_dom_sf"/>
</dbReference>
<dbReference type="Pfam" id="PF07993">
    <property type="entry name" value="NAD_binding_4"/>
    <property type="match status" value="1"/>
</dbReference>
<dbReference type="InterPro" id="IPR026055">
    <property type="entry name" value="FAR"/>
</dbReference>
<dbReference type="RefSeq" id="WP_213498368.1">
    <property type="nucleotide sequence ID" value="NZ_CP074694.1"/>
</dbReference>
<feature type="domain" description="Thioester reductase (TE)" evidence="2">
    <location>
        <begin position="9"/>
        <end position="253"/>
    </location>
</feature>
<dbReference type="CDD" id="cd05263">
    <property type="entry name" value="MupV_like_SDR_e"/>
    <property type="match status" value="1"/>
</dbReference>
<dbReference type="PANTHER" id="PTHR11011:SF45">
    <property type="entry name" value="FATTY ACYL-COA REDUCTASE CG8306-RELATED"/>
    <property type="match status" value="1"/>
</dbReference>
<feature type="domain" description="SCP2" evidence="1">
    <location>
        <begin position="399"/>
        <end position="487"/>
    </location>
</feature>
<name>A0A8E6B8M3_9BACT</name>
<dbReference type="GO" id="GO:0035336">
    <property type="term" value="P:long-chain fatty-acyl-CoA metabolic process"/>
    <property type="evidence" value="ECO:0007669"/>
    <property type="project" value="TreeGrafter"/>
</dbReference>
<dbReference type="KEGG" id="tsph:KIH39_06095"/>
<reference evidence="3" key="1">
    <citation type="submission" date="2021-05" db="EMBL/GenBank/DDBJ databases">
        <title>Complete genome sequence of the cellulolytic planctomycete Telmatocola sphagniphila SP2T and characterization of the first cellulase from planctomycetes.</title>
        <authorList>
            <person name="Rakitin A.L."/>
            <person name="Beletsky A.V."/>
            <person name="Naumoff D.G."/>
            <person name="Kulichevskaya I.S."/>
            <person name="Mardanov A.V."/>
            <person name="Ravin N.V."/>
            <person name="Dedysh S.N."/>
        </authorList>
    </citation>
    <scope>NUCLEOTIDE SEQUENCE</scope>
    <source>
        <strain evidence="3">SP2T</strain>
    </source>
</reference>
<keyword evidence="4" id="KW-1185">Reference proteome</keyword>
<dbReference type="Gene3D" id="3.40.50.720">
    <property type="entry name" value="NAD(P)-binding Rossmann-like Domain"/>
    <property type="match status" value="1"/>
</dbReference>
<accession>A0A8E6B8M3</accession>
<dbReference type="PANTHER" id="PTHR11011">
    <property type="entry name" value="MALE STERILITY PROTEIN 2-RELATED"/>
    <property type="match status" value="1"/>
</dbReference>